<dbReference type="GO" id="GO:0016301">
    <property type="term" value="F:kinase activity"/>
    <property type="evidence" value="ECO:0007669"/>
    <property type="project" value="UniProtKB-KW"/>
</dbReference>
<evidence type="ECO:0000256" key="2">
    <source>
        <dbReference type="ARBA" id="ARBA00022679"/>
    </source>
</evidence>
<accession>A0ABV5MBJ4</accession>
<dbReference type="EC" id="2.7.1.-" evidence="8"/>
<evidence type="ECO:0000256" key="1">
    <source>
        <dbReference type="ARBA" id="ARBA00010688"/>
    </source>
</evidence>
<dbReference type="RefSeq" id="WP_246656132.1">
    <property type="nucleotide sequence ID" value="NZ_CP061913.1"/>
</dbReference>
<evidence type="ECO:0000259" key="7">
    <source>
        <dbReference type="Pfam" id="PF00294"/>
    </source>
</evidence>
<dbReference type="Proteomes" id="UP001589608">
    <property type="component" value="Unassembled WGS sequence"/>
</dbReference>
<dbReference type="PANTHER" id="PTHR46566">
    <property type="entry name" value="1-PHOSPHOFRUCTOKINASE-RELATED"/>
    <property type="match status" value="1"/>
</dbReference>
<dbReference type="SUPFAM" id="SSF53613">
    <property type="entry name" value="Ribokinase-like"/>
    <property type="match status" value="2"/>
</dbReference>
<keyword evidence="3" id="KW-0547">Nucleotide-binding</keyword>
<dbReference type="PROSITE" id="PS00583">
    <property type="entry name" value="PFKB_KINASES_1"/>
    <property type="match status" value="1"/>
</dbReference>
<evidence type="ECO:0000313" key="9">
    <source>
        <dbReference type="Proteomes" id="UP001589608"/>
    </source>
</evidence>
<sequence>MILTVTLNPALDLTYTVDELRPHTTHRVRAVHERAGGKGLNVASVLHAQGEPVRAAGLLGGATGNRLRELLTTAGIPHAFTSIAAETRRTVTIADGVDATGLWEPGPAVEEAEWQQFLQLYRTLLAGTTVVALSGSLPRGLPTDAYAHLIAIARTHRAATILDTSGEPLRLGLTANPDVIKPNTDELSTLLAANNNTPNSATTNSQATSRQATNSATTSSQIVTSASTNGPTTNSASTNGQGTNSRAANSYATTNPAMHQHVINSEAASSKAASEGPVSHSAVSHSTVSHSTVSGLNAGCVVISRGADGLLAISGDNVWRAVPPAPEIGNPTGAGDACVAAIARGLRDRTPWPDLLADAVALSAAAVAAPVAGAVDKARYEHLRTRITVTSPDVRSPADRSEQNDTAEPHNTATPNGKAEPSHAEKPSSATEANSAAEPSSAAEPNSAAELSSATEANSATEASSAAGRNDTRDRPGPAVKIEELPDADAHR</sequence>
<dbReference type="NCBIfam" id="TIGR03168">
    <property type="entry name" value="1-PFK"/>
    <property type="match status" value="1"/>
</dbReference>
<dbReference type="InterPro" id="IPR002173">
    <property type="entry name" value="Carboh/pur_kinase_PfkB_CS"/>
</dbReference>
<dbReference type="InterPro" id="IPR029056">
    <property type="entry name" value="Ribokinase-like"/>
</dbReference>
<feature type="region of interest" description="Disordered" evidence="6">
    <location>
        <begin position="388"/>
        <end position="492"/>
    </location>
</feature>
<dbReference type="InterPro" id="IPR017583">
    <property type="entry name" value="Tagatose/fructose_Pkinase"/>
</dbReference>
<comment type="similarity">
    <text evidence="1">Belongs to the carbohydrate kinase PfkB family.</text>
</comment>
<proteinExistence type="inferred from homology"/>
<evidence type="ECO:0000256" key="4">
    <source>
        <dbReference type="ARBA" id="ARBA00022777"/>
    </source>
</evidence>
<feature type="region of interest" description="Disordered" evidence="6">
    <location>
        <begin position="193"/>
        <end position="249"/>
    </location>
</feature>
<gene>
    <name evidence="8" type="ORF">ACFFTR_24350</name>
</gene>
<reference evidence="8 9" key="1">
    <citation type="submission" date="2024-09" db="EMBL/GenBank/DDBJ databases">
        <authorList>
            <person name="Sun Q."/>
            <person name="Mori K."/>
        </authorList>
    </citation>
    <scope>NUCLEOTIDE SEQUENCE [LARGE SCALE GENOMIC DNA]</scope>
    <source>
        <strain evidence="8 9">JCM 3307</strain>
    </source>
</reference>
<dbReference type="Gene3D" id="3.40.1190.20">
    <property type="match status" value="2"/>
</dbReference>
<keyword evidence="5" id="KW-0067">ATP-binding</keyword>
<keyword evidence="4 8" id="KW-0418">Kinase</keyword>
<feature type="compositionally biased region" description="Low complexity" evidence="6">
    <location>
        <begin position="193"/>
        <end position="209"/>
    </location>
</feature>
<dbReference type="CDD" id="cd01164">
    <property type="entry name" value="FruK_PfkB_like"/>
    <property type="match status" value="1"/>
</dbReference>
<feature type="compositionally biased region" description="Basic and acidic residues" evidence="6">
    <location>
        <begin position="470"/>
        <end position="492"/>
    </location>
</feature>
<evidence type="ECO:0000256" key="5">
    <source>
        <dbReference type="ARBA" id="ARBA00022840"/>
    </source>
</evidence>
<dbReference type="PROSITE" id="PS00584">
    <property type="entry name" value="PFKB_KINASES_2"/>
    <property type="match status" value="1"/>
</dbReference>
<keyword evidence="9" id="KW-1185">Reference proteome</keyword>
<feature type="domain" description="Carbohydrate kinase PfkB" evidence="7">
    <location>
        <begin position="12"/>
        <end position="202"/>
    </location>
</feature>
<keyword evidence="2 8" id="KW-0808">Transferase</keyword>
<comment type="caution">
    <text evidence="8">The sequence shown here is derived from an EMBL/GenBank/DDBJ whole genome shotgun (WGS) entry which is preliminary data.</text>
</comment>
<evidence type="ECO:0000313" key="8">
    <source>
        <dbReference type="EMBL" id="MFB9446226.1"/>
    </source>
</evidence>
<dbReference type="Pfam" id="PF00294">
    <property type="entry name" value="PfkB"/>
    <property type="match status" value="2"/>
</dbReference>
<feature type="compositionally biased region" description="Polar residues" evidence="6">
    <location>
        <begin position="210"/>
        <end position="249"/>
    </location>
</feature>
<dbReference type="EMBL" id="JBHMCA010000046">
    <property type="protein sequence ID" value="MFB9446226.1"/>
    <property type="molecule type" value="Genomic_DNA"/>
</dbReference>
<evidence type="ECO:0000256" key="6">
    <source>
        <dbReference type="SAM" id="MobiDB-lite"/>
    </source>
</evidence>
<feature type="compositionally biased region" description="Low complexity" evidence="6">
    <location>
        <begin position="427"/>
        <end position="467"/>
    </location>
</feature>
<dbReference type="InterPro" id="IPR011611">
    <property type="entry name" value="PfkB_dom"/>
</dbReference>
<name>A0ABV5MBJ4_9ACTN</name>
<dbReference type="PANTHER" id="PTHR46566:SF5">
    <property type="entry name" value="1-PHOSPHOFRUCTOKINASE"/>
    <property type="match status" value="1"/>
</dbReference>
<protein>
    <submittedName>
        <fullName evidence="8">Hexose kinase</fullName>
        <ecNumber evidence="8">2.7.1.-</ecNumber>
    </submittedName>
</protein>
<evidence type="ECO:0000256" key="3">
    <source>
        <dbReference type="ARBA" id="ARBA00022741"/>
    </source>
</evidence>
<feature type="domain" description="Carbohydrate kinase PfkB" evidence="7">
    <location>
        <begin position="300"/>
        <end position="370"/>
    </location>
</feature>
<feature type="compositionally biased region" description="Polar residues" evidence="6">
    <location>
        <begin position="404"/>
        <end position="415"/>
    </location>
</feature>
<organism evidence="8 9">
    <name type="scientific">Dactylosporangium vinaceum</name>
    <dbReference type="NCBI Taxonomy" id="53362"/>
    <lineage>
        <taxon>Bacteria</taxon>
        <taxon>Bacillati</taxon>
        <taxon>Actinomycetota</taxon>
        <taxon>Actinomycetes</taxon>
        <taxon>Micromonosporales</taxon>
        <taxon>Micromonosporaceae</taxon>
        <taxon>Dactylosporangium</taxon>
    </lineage>
</organism>